<dbReference type="OrthoDB" id="512920at2759"/>
<keyword evidence="8" id="KW-0472">Membrane</keyword>
<evidence type="ECO:0000256" key="2">
    <source>
        <dbReference type="ARBA" id="ARBA00012688"/>
    </source>
</evidence>
<dbReference type="FunFam" id="3.40.50.2000:FF:000052">
    <property type="entry name" value="Alpha-1,3-glucan synthase Ags2"/>
    <property type="match status" value="1"/>
</dbReference>
<dbReference type="InterPro" id="IPR017853">
    <property type="entry name" value="GH"/>
</dbReference>
<dbReference type="InterPro" id="IPR058656">
    <property type="entry name" value="Mok11-13/Ags1-like_GH"/>
</dbReference>
<evidence type="ECO:0000313" key="10">
    <source>
        <dbReference type="EMBL" id="CAF9915190.1"/>
    </source>
</evidence>
<feature type="domain" description="Glycosyl hydrolase family 13 catalytic" evidence="9">
    <location>
        <begin position="1"/>
        <end position="456"/>
    </location>
</feature>
<evidence type="ECO:0000256" key="5">
    <source>
        <dbReference type="ARBA" id="ARBA00023316"/>
    </source>
</evidence>
<gene>
    <name evidence="10" type="primary">AGS1_1</name>
    <name evidence="10" type="ORF">HETSPECPRED_002326</name>
</gene>
<dbReference type="InterPro" id="IPR058659">
    <property type="entry name" value="Mok11-13/Ags1-like_CBM"/>
</dbReference>
<dbReference type="EMBL" id="CAJPDS010000015">
    <property type="protein sequence ID" value="CAF9915190.1"/>
    <property type="molecule type" value="Genomic_DNA"/>
</dbReference>
<dbReference type="Pfam" id="PF00128">
    <property type="entry name" value="Alpha-amylase"/>
    <property type="match status" value="1"/>
</dbReference>
<feature type="transmembrane region" description="Helical" evidence="8">
    <location>
        <begin position="2381"/>
        <end position="2400"/>
    </location>
</feature>
<dbReference type="Pfam" id="PF26127">
    <property type="entry name" value="12TM_Mok13"/>
    <property type="match status" value="1"/>
</dbReference>
<evidence type="ECO:0000256" key="1">
    <source>
        <dbReference type="ARBA" id="ARBA00006122"/>
    </source>
</evidence>
<organism evidence="10 11">
    <name type="scientific">Heterodermia speciosa</name>
    <dbReference type="NCBI Taxonomy" id="116794"/>
    <lineage>
        <taxon>Eukaryota</taxon>
        <taxon>Fungi</taxon>
        <taxon>Dikarya</taxon>
        <taxon>Ascomycota</taxon>
        <taxon>Pezizomycotina</taxon>
        <taxon>Lecanoromycetes</taxon>
        <taxon>OSLEUM clade</taxon>
        <taxon>Lecanoromycetidae</taxon>
        <taxon>Caliciales</taxon>
        <taxon>Physciaceae</taxon>
        <taxon>Heterodermia</taxon>
    </lineage>
</organism>
<dbReference type="Gene3D" id="3.40.50.2000">
    <property type="entry name" value="Glycogen Phosphorylase B"/>
    <property type="match status" value="2"/>
</dbReference>
<dbReference type="Pfam" id="PF26111">
    <property type="entry name" value="Ig_Mok13"/>
    <property type="match status" value="1"/>
</dbReference>
<evidence type="ECO:0000256" key="4">
    <source>
        <dbReference type="ARBA" id="ARBA00022679"/>
    </source>
</evidence>
<dbReference type="SUPFAM" id="SSF51445">
    <property type="entry name" value="(Trans)glycosidases"/>
    <property type="match status" value="1"/>
</dbReference>
<feature type="transmembrane region" description="Helical" evidence="8">
    <location>
        <begin position="2018"/>
        <end position="2036"/>
    </location>
</feature>
<keyword evidence="4" id="KW-0808">Transferase</keyword>
<comment type="caution">
    <text evidence="10">The sequence shown here is derived from an EMBL/GenBank/DDBJ whole genome shotgun (WGS) entry which is preliminary data.</text>
</comment>
<dbReference type="GO" id="GO:0047657">
    <property type="term" value="F:alpha-1,3-glucan synthase activity"/>
    <property type="evidence" value="ECO:0007669"/>
    <property type="project" value="UniProtKB-EC"/>
</dbReference>
<dbReference type="InterPro" id="IPR058658">
    <property type="entry name" value="Mok11-13/Ags1-like_Ig_2"/>
</dbReference>
<feature type="transmembrane region" description="Helical" evidence="8">
    <location>
        <begin position="2149"/>
        <end position="2173"/>
    </location>
</feature>
<feature type="transmembrane region" description="Helical" evidence="8">
    <location>
        <begin position="1984"/>
        <end position="2006"/>
    </location>
</feature>
<feature type="transmembrane region" description="Helical" evidence="8">
    <location>
        <begin position="2077"/>
        <end position="2097"/>
    </location>
</feature>
<dbReference type="InterPro" id="IPR058657">
    <property type="entry name" value="Mok11-13/Ags1-like_Ig"/>
</dbReference>
<evidence type="ECO:0000256" key="6">
    <source>
        <dbReference type="ARBA" id="ARBA00048960"/>
    </source>
</evidence>
<evidence type="ECO:0000256" key="3">
    <source>
        <dbReference type="ARBA" id="ARBA00022676"/>
    </source>
</evidence>
<feature type="transmembrane region" description="Helical" evidence="8">
    <location>
        <begin position="2043"/>
        <end position="2065"/>
    </location>
</feature>
<evidence type="ECO:0000313" key="11">
    <source>
        <dbReference type="Proteomes" id="UP000664521"/>
    </source>
</evidence>
<dbReference type="Pfam" id="PF13692">
    <property type="entry name" value="Glyco_trans_1_4"/>
    <property type="match status" value="1"/>
</dbReference>
<dbReference type="Gene3D" id="3.20.20.80">
    <property type="entry name" value="Glycosidases"/>
    <property type="match status" value="1"/>
</dbReference>
<feature type="transmembrane region" description="Helical" evidence="8">
    <location>
        <begin position="2334"/>
        <end position="2353"/>
    </location>
</feature>
<dbReference type="CDD" id="cd06174">
    <property type="entry name" value="MFS"/>
    <property type="match status" value="1"/>
</dbReference>
<dbReference type="GO" id="GO:0070600">
    <property type="term" value="P:fungal-type cell wall (1-&gt;3)-alpha-glucan biosynthetic process"/>
    <property type="evidence" value="ECO:0007669"/>
    <property type="project" value="TreeGrafter"/>
</dbReference>
<dbReference type="Proteomes" id="UP000664521">
    <property type="component" value="Unassembled WGS sequence"/>
</dbReference>
<feature type="compositionally biased region" description="Polar residues" evidence="7">
    <location>
        <begin position="1655"/>
        <end position="1671"/>
    </location>
</feature>
<feature type="transmembrane region" description="Helical" evidence="8">
    <location>
        <begin position="2233"/>
        <end position="2252"/>
    </location>
</feature>
<feature type="transmembrane region" description="Helical" evidence="8">
    <location>
        <begin position="2194"/>
        <end position="2213"/>
    </location>
</feature>
<keyword evidence="8" id="KW-1133">Transmembrane helix</keyword>
<feature type="region of interest" description="Disordered" evidence="7">
    <location>
        <begin position="1655"/>
        <end position="1719"/>
    </location>
</feature>
<comment type="catalytic activity">
    <reaction evidence="6">
        <text>[(1-&gt;3)-alpha-D-glucosyl](n) + UDP-alpha-D-glucose = [(1-&gt;3)-alpha-D-glucosyl](n+1) + UDP + H(+)</text>
        <dbReference type="Rhea" id="RHEA:19749"/>
        <dbReference type="Rhea" id="RHEA-COMP:11150"/>
        <dbReference type="Rhea" id="RHEA-COMP:11151"/>
        <dbReference type="ChEBI" id="CHEBI:15378"/>
        <dbReference type="ChEBI" id="CHEBI:28100"/>
        <dbReference type="ChEBI" id="CHEBI:58223"/>
        <dbReference type="ChEBI" id="CHEBI:58885"/>
        <dbReference type="EC" id="2.4.1.183"/>
    </reaction>
</comment>
<dbReference type="InterPro" id="IPR058654">
    <property type="entry name" value="Mok11-14/Ags1-like_TM"/>
</dbReference>
<dbReference type="InterPro" id="IPR013534">
    <property type="entry name" value="Starch_synth_cat_dom"/>
</dbReference>
<keyword evidence="8" id="KW-0812">Transmembrane</keyword>
<dbReference type="SUPFAM" id="SSF53756">
    <property type="entry name" value="UDP-Glycosyltransferase/glycogen phosphorylase"/>
    <property type="match status" value="1"/>
</dbReference>
<dbReference type="InterPro" id="IPR058655">
    <property type="entry name" value="Mok11-14/Ags1-like"/>
</dbReference>
<evidence type="ECO:0000259" key="9">
    <source>
        <dbReference type="SMART" id="SM00642"/>
    </source>
</evidence>
<dbReference type="Pfam" id="PF08323">
    <property type="entry name" value="Glyco_transf_5"/>
    <property type="match status" value="1"/>
</dbReference>
<comment type="similarity">
    <text evidence="1">Belongs to the glycosyltransferase group 1 family.</text>
</comment>
<reference evidence="10" key="1">
    <citation type="submission" date="2021-03" db="EMBL/GenBank/DDBJ databases">
        <authorList>
            <person name="Tagirdzhanova G."/>
        </authorList>
    </citation>
    <scope>NUCLEOTIDE SEQUENCE</scope>
</reference>
<proteinExistence type="inferred from homology"/>
<feature type="compositionally biased region" description="Polar residues" evidence="7">
    <location>
        <begin position="1934"/>
        <end position="1953"/>
    </location>
</feature>
<protein>
    <recommendedName>
        <fullName evidence="2">alpha-1,3-glucan synthase</fullName>
        <ecNumber evidence="2">2.4.1.183</ecNumber>
    </recommendedName>
</protein>
<dbReference type="GO" id="GO:0009277">
    <property type="term" value="C:fungal-type cell wall"/>
    <property type="evidence" value="ECO:0007669"/>
    <property type="project" value="TreeGrafter"/>
</dbReference>
<evidence type="ECO:0000256" key="8">
    <source>
        <dbReference type="SAM" id="Phobius"/>
    </source>
</evidence>
<dbReference type="InterPro" id="IPR006047">
    <property type="entry name" value="GH13_cat_dom"/>
</dbReference>
<dbReference type="SMART" id="SM00642">
    <property type="entry name" value="Aamy"/>
    <property type="match status" value="1"/>
</dbReference>
<feature type="compositionally biased region" description="Basic residues" evidence="7">
    <location>
        <begin position="1700"/>
        <end position="1710"/>
    </location>
</feature>
<keyword evidence="11" id="KW-1185">Reference proteome</keyword>
<dbReference type="PANTHER" id="PTHR47182:SF2">
    <property type="entry name" value="CELL WALL ALPHA-1,3-GLUCAN SYNTHASE AGS1"/>
    <property type="match status" value="1"/>
</dbReference>
<evidence type="ECO:0000256" key="7">
    <source>
        <dbReference type="SAM" id="MobiDB-lite"/>
    </source>
</evidence>
<keyword evidence="5" id="KW-0961">Cell wall biogenesis/degradation</keyword>
<dbReference type="Pfam" id="PF26108">
    <property type="entry name" value="GH_Mok13"/>
    <property type="match status" value="1"/>
</dbReference>
<feature type="transmembrane region" description="Helical" evidence="8">
    <location>
        <begin position="2264"/>
        <end position="2287"/>
    </location>
</feature>
<dbReference type="Pfam" id="PF26114">
    <property type="entry name" value="Ig_2_Mok13"/>
    <property type="match status" value="1"/>
</dbReference>
<keyword evidence="3" id="KW-0328">Glycosyltransferase</keyword>
<dbReference type="Pfam" id="PF26122">
    <property type="entry name" value="CBM_Mok13"/>
    <property type="match status" value="1"/>
</dbReference>
<dbReference type="PANTHER" id="PTHR47182">
    <property type="entry name" value="CELL WALL ALPHA-1,3-GLUCAN SYNTHASE AGS1-RELATED"/>
    <property type="match status" value="1"/>
</dbReference>
<feature type="region of interest" description="Disordered" evidence="7">
    <location>
        <begin position="1612"/>
        <end position="1642"/>
    </location>
</feature>
<name>A0A8H3IC13_9LECA</name>
<sequence length="2408" mass="268707">MLDRFINGDPTNDDINGTAWEHDLTGTQLRHGGDIKGLQDTLDYLTGMGIKGIYLAGSPLINMPWGADAFSPLDLTLLDPHFGIIQAWRDCIAEMHSRGMYVVLDNTMATLGDLVGFEGYLNVSAPLAYGEHNAMWKTSRRYHDFSFNNTEVEKCDYPRFWDDYGERTVGNGTQKFSGCRDSDFDQYGDIAAFDIYPEWQRQISKFASVQDRLREWKPSVRTRIEHFSCIQIAMLDIDGFRMDKGQQITVDAQGEFADHVRQCAASLGKSNFFIPGEIVSGNAFGAVYLGRGKEPSMKIEDPDKAVRLTTNNSDKSDFIRGEGKQAFDAACFHYSTYRGMTNFLGMDADKSATGDTPVDFVDAWNDFIRTNDLINANTGVFDPRHMYGAQNQDVFRWPTVVNGTSRQNLGNFITTMLLPGIPMLEWGEEQAFYVLDNTADNYVFGRQAMSSATAWQDHGCYKVGNAKFTFWKSWVEGGYDSGCKDDWNSLDHRDPAHPVRNIIKSMFEMRTRYPVLNDGFYVKTISRHTYPIYLPGSIGTAIQTGLWSVFRSRWPDYQDFTGQGQGNQSIWLLYMNEGIDKTYEFDCSNGTSALLSPFDQGTTVKNLLYPYESVTLTASTQKLELDNSTDFNGCLTALPMTAYGYKAYVPIEKWLRPSPVITYFSPGHDYRVLSNSNQDTIPIELHFSDEMNCISAVGSISINSTTEDGSIASLDKDSVDCRLAFNTTTFISEYTGPVTGQIPSAWKLTANLVNVSNGVHSVTVSNVTTQQGNASTNSVDRFLFRIGRHDNPIVFPRNGNYSSTLLQEHANGSLYISHKAAGADKFRYSTNWASTWSDWRPYVGGNTTLETQSWTGTKVQEWSGEHVMVQYWGSLIGSSDHMQQGDLEHRPHPRRYPNFFVHGSFNEYGYDSGLAATMHQNKDGLWEYDFMAEWPTEFQANVWGVTPAGKPDLTRAFGDVDNDTVLDLLSPVSLLKNVIQLDKYPQSPHLAYRVGINDADLRYFLTPTGSQKAQILIFTFIAAIPILTALAGAWAYQSAFYAVKFNRVGQTEKHGFLPFSRPAGLHLDRWVPEKMSKTFKKRDVSLEGDGPGQPGINQVTTIASPRRRTVLIATMEYDIEDWAIKIKIGGLGVMAQLMSKHLQHEDLVWVVPCVGGVDYPVDQRAKPMAVTILGVEYTIQVQYHHVQPNITYVLLDADIFRQQTAKEPYPRRMDDMESAIYYSAWNSCIAEAMRRFPIDLYHINDYHGALAPLHLLPRTIPCCLSLHNAEFQGLWAIRTATEMDEVCRTYNLAPDLVRQYVQFGEVFNLLHAGASYLRMWQKGYGAVNTINCLVILALNSIEQCLLATLLRGVSEKYGKRSFARYPIFWGLTKVGSLPNPDPSDLEEWDKKAPPKATTIDPTFEAERTGFRKHVQEWAGLNVDPEADLFAFVGRWSIQKGIDLVADIFPAILEEHPRAQLICVGPVIDIYGRFAALKLDKLMKKYPGRVYSKPEFVQLPPFFHSGVEFGLMPSRDEPFGLVAVEFGRKGALCIGSRVGGLGSMPGWWFTIESTTTKHLISQFKMAVLSALASKSEVRKTMRARSAMQRYPVAQWKETLAILQDNVIRLNQKQTLKQGLKTPRRPTDLDGSTTPPPPEATGPLRFWYRSGLSSVISTAPQSRAHSRNTSRAPSPSRGPEIGPPTLGRKLGPGHSPDDSERGRKRKRLTKRNSYRESSAASRIGVAISAPLELSDSITPAPAVNRVPRIAEAENEDPSTDSVDEYILTPEQAEANKKTSQLAAQQGISEHDTQGRLAQPAFAPFTSLSQSILSDTPVVTSGGDGTSMLESAHIVGPSVPGGLTVASLSQLSLSAVVKDKKDYKLQNVDPFFDDPTGLYYHAFERKLDDLSGKTSEGALCVEEYLVKSERDWFNRFRGAKMGRTSLPASLMFRTRENSPAPSTSNGRTRSNSMSTNTEEGVEQFLLQEDYKPPTGLKKILLRKLGDWPIYTFFLAFGQIIAANSYQITLLTGAVGQAAEKLYIIASIYLIFSIIWWSVFRNFQSKWVLTAPFACYGLAFFLLGLAPYAPTETGRGWIQNVATGIYAAASSSGAFYFSLNFGSEGSVPVATWSFRACAIQGTQQIYIVLLWFWGSRLNQLTLDGVQTSNLVAYGPALTGITVPIALFMWAISLLLFFGLPDYYRQSPGRVPSFYSAALRRKVIIWFFVTVLVQNYFLSAPYGRNWKYLWSSKHAPTWAIALLVLAFFVGVWALALWRFAVTSRSHSWILPIFAIGLGAPRWAQMLLGTSGMGEWVPWAITPLGGALVGRSLWLWLGVLDALQGVGFGMILLQTLTRFHIVFTLVCAQVLGSVATIVARATAPDKDGPGTVFPNLVLGTKGLREPAFWVALLLQGVICVGFFKFFRKEQLQKP</sequence>
<accession>A0A8H3IC13</accession>
<dbReference type="FunFam" id="3.20.20.80:FF:000073">
    <property type="entry name" value="Alpha-1,3-glucan synthase Ags2"/>
    <property type="match status" value="1"/>
</dbReference>
<dbReference type="EC" id="2.4.1.183" evidence="2"/>
<feature type="region of interest" description="Disordered" evidence="7">
    <location>
        <begin position="1931"/>
        <end position="1953"/>
    </location>
</feature>